<dbReference type="AlphaFoldDB" id="A0A9Q1QPR1"/>
<feature type="region of interest" description="Disordered" evidence="3">
    <location>
        <begin position="154"/>
        <end position="176"/>
    </location>
</feature>
<proteinExistence type="predicted"/>
<dbReference type="EMBL" id="JAKOGI010000013">
    <property type="protein sequence ID" value="KAJ8450688.1"/>
    <property type="molecule type" value="Genomic_DNA"/>
</dbReference>
<dbReference type="GO" id="GO:0016251">
    <property type="term" value="F:RNA polymerase II general transcription initiation factor activity"/>
    <property type="evidence" value="ECO:0007669"/>
    <property type="project" value="TreeGrafter"/>
</dbReference>
<protein>
    <recommendedName>
        <fullName evidence="6">RST domain-containing protein</fullName>
    </recommendedName>
</protein>
<feature type="region of interest" description="Disordered" evidence="3">
    <location>
        <begin position="237"/>
        <end position="274"/>
    </location>
</feature>
<dbReference type="Proteomes" id="UP001153076">
    <property type="component" value="Unassembled WGS sequence"/>
</dbReference>
<feature type="compositionally biased region" description="Basic and acidic residues" evidence="3">
    <location>
        <begin position="483"/>
        <end position="493"/>
    </location>
</feature>
<name>A0A9Q1QPR1_9CARY</name>
<dbReference type="InterPro" id="IPR045144">
    <property type="entry name" value="TAF4"/>
</dbReference>
<dbReference type="PANTHER" id="PTHR15138:SF14">
    <property type="entry name" value="TRANSCRIPTION INITIATION FACTOR TFIID SUBUNIT 4"/>
    <property type="match status" value="1"/>
</dbReference>
<gene>
    <name evidence="7" type="ORF">Cgig2_021160</name>
</gene>
<feature type="compositionally biased region" description="Polar residues" evidence="3">
    <location>
        <begin position="242"/>
        <end position="259"/>
    </location>
</feature>
<feature type="compositionally biased region" description="Low complexity" evidence="3">
    <location>
        <begin position="534"/>
        <end position="552"/>
    </location>
</feature>
<evidence type="ECO:0000256" key="2">
    <source>
        <dbReference type="ARBA" id="ARBA00023242"/>
    </source>
</evidence>
<dbReference type="PANTHER" id="PTHR15138">
    <property type="entry name" value="TRANSCRIPTION INITIATION FACTOR TFIID SUBUNIT 4"/>
    <property type="match status" value="1"/>
</dbReference>
<feature type="compositionally biased region" description="Basic and acidic residues" evidence="3">
    <location>
        <begin position="60"/>
        <end position="82"/>
    </location>
</feature>
<evidence type="ECO:0000259" key="6">
    <source>
        <dbReference type="PROSITE" id="PS51879"/>
    </source>
</evidence>
<sequence>MILVVFQEINALCWIFICYMLKPAAVNNQTSTHMYSQWQPSNQDENKINQCQQQDLTNQEQREQQSSKLEVKEHVSGAEVQRDVNGSQVPSGLPMHYNPMQVDSKGRQAEQNSGEFSQSSAEMQLQMSGTGHAQIREPERMLNSGRESQFSNMQRFSNQPVPGPEQPGNSANRTKQIPFGSLLPIILPELDKDRAMQLQTLYGKLRRNEIPKDGFVRLMRSIVGDQMLRLAVVKMQAKGNKNPETGPNQFQARPQNPMLQQQQQQQHLRAPAGTAAQFSDPYSFGQLHQKGQSTPAMAVTSRPPASVMQAQKDSSHKIVDSSAFKSREVEHLTYCHGTQANQMSDRSAMSIQGLTKQQLQHLHFSQSSFPMYGASGYNPYPGTNVSASSTMVRPQPLDPQMRQVQLHQGFGATNADGTSQAMTGMNVPKVERQNSFSDPRVLGTTVPNMSSTSMPHNPVAWQPVVGKEQNIGALPSMGYVKQEPVDHSHEKQPKPPSFSSKGPAFSGAGQAEQGKAVTGASNDEVLDRQNPGVAFPSSTRTSTTATPGAATSHLTPSSDADFQVFLPIILLAYMFLNVCFNNGMNF</sequence>
<accession>A0A9Q1QPR1</accession>
<evidence type="ECO:0000256" key="3">
    <source>
        <dbReference type="SAM" id="MobiDB-lite"/>
    </source>
</evidence>
<evidence type="ECO:0000256" key="1">
    <source>
        <dbReference type="ARBA" id="ARBA00004123"/>
    </source>
</evidence>
<dbReference type="OrthoDB" id="21060at2759"/>
<dbReference type="GO" id="GO:0005669">
    <property type="term" value="C:transcription factor TFIID complex"/>
    <property type="evidence" value="ECO:0007669"/>
    <property type="project" value="InterPro"/>
</dbReference>
<keyword evidence="8" id="KW-1185">Reference proteome</keyword>
<feature type="signal peptide" evidence="5">
    <location>
        <begin position="1"/>
        <end position="26"/>
    </location>
</feature>
<keyword evidence="5" id="KW-0732">Signal</keyword>
<dbReference type="Pfam" id="PF12174">
    <property type="entry name" value="RST"/>
    <property type="match status" value="1"/>
</dbReference>
<feature type="transmembrane region" description="Helical" evidence="4">
    <location>
        <begin position="562"/>
        <end position="580"/>
    </location>
</feature>
<dbReference type="InterPro" id="IPR022003">
    <property type="entry name" value="RST"/>
</dbReference>
<feature type="chain" id="PRO_5040413980" description="RST domain-containing protein" evidence="5">
    <location>
        <begin position="27"/>
        <end position="586"/>
    </location>
</feature>
<keyword evidence="4" id="KW-1133">Transmembrane helix</keyword>
<dbReference type="GO" id="GO:0003677">
    <property type="term" value="F:DNA binding"/>
    <property type="evidence" value="ECO:0007669"/>
    <property type="project" value="TreeGrafter"/>
</dbReference>
<keyword evidence="4" id="KW-0472">Membrane</keyword>
<feature type="region of interest" description="Disordered" evidence="3">
    <location>
        <begin position="55"/>
        <end position="114"/>
    </location>
</feature>
<keyword evidence="4" id="KW-0812">Transmembrane</keyword>
<evidence type="ECO:0000256" key="4">
    <source>
        <dbReference type="SAM" id="Phobius"/>
    </source>
</evidence>
<feature type="region of interest" description="Disordered" evidence="3">
    <location>
        <begin position="482"/>
        <end position="556"/>
    </location>
</feature>
<evidence type="ECO:0000256" key="5">
    <source>
        <dbReference type="SAM" id="SignalP"/>
    </source>
</evidence>
<organism evidence="7 8">
    <name type="scientific">Carnegiea gigantea</name>
    <dbReference type="NCBI Taxonomy" id="171969"/>
    <lineage>
        <taxon>Eukaryota</taxon>
        <taxon>Viridiplantae</taxon>
        <taxon>Streptophyta</taxon>
        <taxon>Embryophyta</taxon>
        <taxon>Tracheophyta</taxon>
        <taxon>Spermatophyta</taxon>
        <taxon>Magnoliopsida</taxon>
        <taxon>eudicotyledons</taxon>
        <taxon>Gunneridae</taxon>
        <taxon>Pentapetalae</taxon>
        <taxon>Caryophyllales</taxon>
        <taxon>Cactineae</taxon>
        <taxon>Cactaceae</taxon>
        <taxon>Cactoideae</taxon>
        <taxon>Echinocereeae</taxon>
        <taxon>Carnegiea</taxon>
    </lineage>
</organism>
<reference evidence="7" key="1">
    <citation type="submission" date="2022-04" db="EMBL/GenBank/DDBJ databases">
        <title>Carnegiea gigantea Genome sequencing and assembly v2.</title>
        <authorList>
            <person name="Copetti D."/>
            <person name="Sanderson M.J."/>
            <person name="Burquez A."/>
            <person name="Wojciechowski M.F."/>
        </authorList>
    </citation>
    <scope>NUCLEOTIDE SEQUENCE</scope>
    <source>
        <strain evidence="7">SGP5-SGP5p</strain>
        <tissue evidence="7">Aerial part</tissue>
    </source>
</reference>
<comment type="subcellular location">
    <subcellularLocation>
        <location evidence="1">Nucleus</location>
    </subcellularLocation>
</comment>
<dbReference type="PROSITE" id="PS51879">
    <property type="entry name" value="RST"/>
    <property type="match status" value="1"/>
</dbReference>
<evidence type="ECO:0000313" key="7">
    <source>
        <dbReference type="EMBL" id="KAJ8450688.1"/>
    </source>
</evidence>
<feature type="domain" description="RST" evidence="6">
    <location>
        <begin position="170"/>
        <end position="241"/>
    </location>
</feature>
<comment type="caution">
    <text evidence="7">The sequence shown here is derived from an EMBL/GenBank/DDBJ whole genome shotgun (WGS) entry which is preliminary data.</text>
</comment>
<dbReference type="GO" id="GO:0006367">
    <property type="term" value="P:transcription initiation at RNA polymerase II promoter"/>
    <property type="evidence" value="ECO:0007669"/>
    <property type="project" value="TreeGrafter"/>
</dbReference>
<keyword evidence="2" id="KW-0539">Nucleus</keyword>
<evidence type="ECO:0000313" key="8">
    <source>
        <dbReference type="Proteomes" id="UP001153076"/>
    </source>
</evidence>